<organism evidence="1 2">
    <name type="scientific">Limosa lapponica baueri</name>
    <dbReference type="NCBI Taxonomy" id="1758121"/>
    <lineage>
        <taxon>Eukaryota</taxon>
        <taxon>Metazoa</taxon>
        <taxon>Chordata</taxon>
        <taxon>Craniata</taxon>
        <taxon>Vertebrata</taxon>
        <taxon>Euteleostomi</taxon>
        <taxon>Archelosauria</taxon>
        <taxon>Archosauria</taxon>
        <taxon>Dinosauria</taxon>
        <taxon>Saurischia</taxon>
        <taxon>Theropoda</taxon>
        <taxon>Coelurosauria</taxon>
        <taxon>Aves</taxon>
        <taxon>Neognathae</taxon>
        <taxon>Neoaves</taxon>
        <taxon>Charadriiformes</taxon>
        <taxon>Scolopacidae</taxon>
        <taxon>Limosa</taxon>
    </lineage>
</organism>
<dbReference type="AlphaFoldDB" id="A0A2I0UBA3"/>
<dbReference type="EMBL" id="KZ505914">
    <property type="protein sequence ID" value="PKU43322.1"/>
    <property type="molecule type" value="Genomic_DNA"/>
</dbReference>
<protein>
    <submittedName>
        <fullName evidence="1">Uncharacterized protein</fullName>
    </submittedName>
</protein>
<dbReference type="Proteomes" id="UP000233556">
    <property type="component" value="Unassembled WGS sequence"/>
</dbReference>
<evidence type="ECO:0000313" key="2">
    <source>
        <dbReference type="Proteomes" id="UP000233556"/>
    </source>
</evidence>
<accession>A0A2I0UBA3</accession>
<gene>
    <name evidence="1" type="ORF">llap_6380</name>
</gene>
<reference evidence="2" key="2">
    <citation type="submission" date="2017-12" db="EMBL/GenBank/DDBJ databases">
        <title>Genome sequence of the Bar-tailed Godwit (Limosa lapponica baueri).</title>
        <authorList>
            <person name="Lima N.C.B."/>
            <person name="Parody-Merino A.M."/>
            <person name="Battley P.F."/>
            <person name="Fidler A.E."/>
            <person name="Prosdocimi F."/>
        </authorList>
    </citation>
    <scope>NUCLEOTIDE SEQUENCE [LARGE SCALE GENOMIC DNA]</scope>
</reference>
<evidence type="ECO:0000313" key="1">
    <source>
        <dbReference type="EMBL" id="PKU43322.1"/>
    </source>
</evidence>
<reference evidence="2" key="1">
    <citation type="submission" date="2017-11" db="EMBL/GenBank/DDBJ databases">
        <authorList>
            <person name="Lima N.C."/>
            <person name="Parody-Merino A.M."/>
            <person name="Battley P.F."/>
            <person name="Fidler A.E."/>
            <person name="Prosdocimi F."/>
        </authorList>
    </citation>
    <scope>NUCLEOTIDE SEQUENCE [LARGE SCALE GENOMIC DNA]</scope>
</reference>
<name>A0A2I0UBA3_LIMLA</name>
<proteinExistence type="predicted"/>
<sequence length="170" mass="19903">MWDGDDSRQRGSSSMDRSVKITQKQSVSVYNLQVTVRCRLRLAKIILQNRELRLSLLRVLSEMGTAAGIVRVYFDNRQEDRTTKQMQEVKSQFPGREQEFCHFTFIRIRGSPEEYVFRGDRYCFHIVNFMLTWDISTITRDFKMSTTSPLYVLYKLGSPSASWNIHKVSG</sequence>
<keyword evidence="2" id="KW-1185">Reference proteome</keyword>